<evidence type="ECO:0000313" key="1">
    <source>
        <dbReference type="EMBL" id="MBF6226994.1"/>
    </source>
</evidence>
<dbReference type="Proteomes" id="UP000807309">
    <property type="component" value="Unassembled WGS sequence"/>
</dbReference>
<reference evidence="1 2" key="1">
    <citation type="submission" date="2020-10" db="EMBL/GenBank/DDBJ databases">
        <title>Identification of Nocardia species via Next-generation sequencing and recognition of intraspecies genetic diversity.</title>
        <authorList>
            <person name="Li P."/>
            <person name="Li P."/>
            <person name="Lu B."/>
        </authorList>
    </citation>
    <scope>NUCLEOTIDE SEQUENCE [LARGE SCALE GENOMIC DNA]</scope>
    <source>
        <strain evidence="1 2">N-11</strain>
    </source>
</reference>
<evidence type="ECO:0000313" key="2">
    <source>
        <dbReference type="Proteomes" id="UP000807309"/>
    </source>
</evidence>
<gene>
    <name evidence="1" type="ORF">IU470_18010</name>
</gene>
<proteinExistence type="predicted"/>
<dbReference type="EMBL" id="JADLRE010000013">
    <property type="protein sequence ID" value="MBF6226994.1"/>
    <property type="molecule type" value="Genomic_DNA"/>
</dbReference>
<keyword evidence="2" id="KW-1185">Reference proteome</keyword>
<organism evidence="1 2">
    <name type="scientific">Nocardia abscessus</name>
    <dbReference type="NCBI Taxonomy" id="120957"/>
    <lineage>
        <taxon>Bacteria</taxon>
        <taxon>Bacillati</taxon>
        <taxon>Actinomycetota</taxon>
        <taxon>Actinomycetes</taxon>
        <taxon>Mycobacteriales</taxon>
        <taxon>Nocardiaceae</taxon>
        <taxon>Nocardia</taxon>
    </lineage>
</organism>
<protein>
    <submittedName>
        <fullName evidence="1">Uncharacterized protein</fullName>
    </submittedName>
</protein>
<dbReference type="RefSeq" id="WP_195034053.1">
    <property type="nucleotide sequence ID" value="NZ_JADLRE010000013.1"/>
</dbReference>
<sequence>MAEVLQGSSGTGFREEAYFTCGGIDAVDDDMGPPTGLARFAPVVASRGHRVCARGVVRGSRAIVEPVSSESF</sequence>
<comment type="caution">
    <text evidence="1">The sequence shown here is derived from an EMBL/GenBank/DDBJ whole genome shotgun (WGS) entry which is preliminary data.</text>
</comment>
<name>A0ABS0CEE6_9NOCA</name>
<accession>A0ABS0CEE6</accession>